<dbReference type="Proteomes" id="UP000037822">
    <property type="component" value="Unassembled WGS sequence"/>
</dbReference>
<dbReference type="InterPro" id="IPR016156">
    <property type="entry name" value="FAD/NAD-linked_Rdtase_dimer_sf"/>
</dbReference>
<protein>
    <submittedName>
        <fullName evidence="6">Flavocytochrome C</fullName>
    </submittedName>
</protein>
<evidence type="ECO:0000259" key="4">
    <source>
        <dbReference type="Pfam" id="PF09242"/>
    </source>
</evidence>
<evidence type="ECO:0000259" key="3">
    <source>
        <dbReference type="Pfam" id="PF07992"/>
    </source>
</evidence>
<keyword evidence="7" id="KW-1185">Reference proteome</keyword>
<dbReference type="InterPro" id="IPR036188">
    <property type="entry name" value="FAD/NAD-bd_sf"/>
</dbReference>
<dbReference type="InterPro" id="IPR015323">
    <property type="entry name" value="FlavoCytC_S_DH_flav-bd"/>
</dbReference>
<name>A0A0N1N2D3_9HYPH</name>
<keyword evidence="2" id="KW-0274">FAD</keyword>
<dbReference type="InterPro" id="IPR023753">
    <property type="entry name" value="FAD/NAD-binding_dom"/>
</dbReference>
<dbReference type="PANTHER" id="PTHR43755">
    <property type="match status" value="1"/>
</dbReference>
<evidence type="ECO:0000256" key="1">
    <source>
        <dbReference type="ARBA" id="ARBA00022630"/>
    </source>
</evidence>
<evidence type="ECO:0000313" key="7">
    <source>
        <dbReference type="Proteomes" id="UP000037822"/>
    </source>
</evidence>
<dbReference type="Gene3D" id="3.50.50.60">
    <property type="entry name" value="FAD/NAD(P)-binding domain"/>
    <property type="match status" value="2"/>
</dbReference>
<dbReference type="SUPFAM" id="SSF55424">
    <property type="entry name" value="FAD/NAD-linked reductases, dimerisation (C-terminal) domain"/>
    <property type="match status" value="1"/>
</dbReference>
<organism evidence="6 7">
    <name type="scientific">Bosea vaviloviae</name>
    <dbReference type="NCBI Taxonomy" id="1526658"/>
    <lineage>
        <taxon>Bacteria</taxon>
        <taxon>Pseudomonadati</taxon>
        <taxon>Pseudomonadota</taxon>
        <taxon>Alphaproteobacteria</taxon>
        <taxon>Hyphomicrobiales</taxon>
        <taxon>Boseaceae</taxon>
        <taxon>Bosea</taxon>
    </lineage>
</organism>
<gene>
    <name evidence="6" type="ORF">AE618_07375</name>
</gene>
<dbReference type="AlphaFoldDB" id="A0A0N1N2D3"/>
<evidence type="ECO:0000259" key="5">
    <source>
        <dbReference type="Pfam" id="PF21706"/>
    </source>
</evidence>
<dbReference type="InterPro" id="IPR006311">
    <property type="entry name" value="TAT_signal"/>
</dbReference>
<dbReference type="InterPro" id="IPR049386">
    <property type="entry name" value="FCSD_central"/>
</dbReference>
<feature type="domain" description="Sulfide dehydrogenase [flavocytochrome c] flavoprotein chain central" evidence="5">
    <location>
        <begin position="165"/>
        <end position="282"/>
    </location>
</feature>
<dbReference type="InterPro" id="IPR037092">
    <property type="entry name" value="FlavoCytC_S_DH_flav-bd_sf"/>
</dbReference>
<comment type="caution">
    <text evidence="6">The sequence shown here is derived from an EMBL/GenBank/DDBJ whole genome shotgun (WGS) entry which is preliminary data.</text>
</comment>
<dbReference type="RefSeq" id="WP_054208396.1">
    <property type="nucleotide sequence ID" value="NZ_LGSZ01000028.1"/>
</dbReference>
<dbReference type="Pfam" id="PF07992">
    <property type="entry name" value="Pyr_redox_2"/>
    <property type="match status" value="1"/>
</dbReference>
<dbReference type="Pfam" id="PF21706">
    <property type="entry name" value="FCSD_central"/>
    <property type="match status" value="1"/>
</dbReference>
<dbReference type="PATRIC" id="fig|1526658.3.peg.2148"/>
<accession>A0A0N1N2D3</accession>
<sequence>MKINRRAFTLSGLSAAAALGLGAPAVLGQAKPRVVVIGGGAGGATAARYLAKDSQGAIAVTLVEENETYQTCFHSNLYLGGFKTYDEIVHRYDALAKAHGIAVVRARATQIDRDKKEVVLSTGQRLPYDRLVVSPGIDLKYDSVPGWSKEAEEAMPHGWKPGRQTQLIKERLDAVPNGGLIVMIAPPNPFRCPPGPYERASMFAHALKKAGKADAKIIILDPKEAFSKQGVFQADWEKRYGGMIEWLGPKVHDGIKSVDPKTNTVVTGFETYKDCAFVNVIPAQMAGEIARSAGLAPAGGYCAIDPATMKSAVDAHIFVLGDACIAGDMPKSAFSANSQAKIAAMVIRGEVTGARTFPARYVNTCWSLVDTDDTIKVGGRYEPKDGKITATETFVSQPGESDALRKDNQAENLGWYAAITADMFG</sequence>
<evidence type="ECO:0000256" key="2">
    <source>
        <dbReference type="ARBA" id="ARBA00022827"/>
    </source>
</evidence>
<dbReference type="EMBL" id="LGSZ01000028">
    <property type="protein sequence ID" value="KPH81564.1"/>
    <property type="molecule type" value="Genomic_DNA"/>
</dbReference>
<dbReference type="PANTHER" id="PTHR43755:SF1">
    <property type="entry name" value="FAD-DEPENDENT PYRIDINE NUCLEOTIDE-DISULPHIDE OXIDOREDUCTASE"/>
    <property type="match status" value="1"/>
</dbReference>
<feature type="domain" description="FAD/NAD(P)-binding" evidence="3">
    <location>
        <begin position="33"/>
        <end position="147"/>
    </location>
</feature>
<dbReference type="Pfam" id="PF09242">
    <property type="entry name" value="FCSD-flav_bind"/>
    <property type="match status" value="1"/>
</dbReference>
<dbReference type="GO" id="GO:0050660">
    <property type="term" value="F:flavin adenine dinucleotide binding"/>
    <property type="evidence" value="ECO:0007669"/>
    <property type="project" value="InterPro"/>
</dbReference>
<proteinExistence type="predicted"/>
<evidence type="ECO:0000313" key="6">
    <source>
        <dbReference type="EMBL" id="KPH81564.1"/>
    </source>
</evidence>
<dbReference type="InterPro" id="IPR052541">
    <property type="entry name" value="SQRD"/>
</dbReference>
<feature type="domain" description="Flavocytochrome c sulphide dehydrogenase flavin-binding" evidence="4">
    <location>
        <begin position="359"/>
        <end position="424"/>
    </location>
</feature>
<dbReference type="SUPFAM" id="SSF51905">
    <property type="entry name" value="FAD/NAD(P)-binding domain"/>
    <property type="match status" value="2"/>
</dbReference>
<dbReference type="Gene3D" id="3.90.760.10">
    <property type="entry name" value="Flavocytochrome c sulphide dehydrogenase, flavin-binding domain"/>
    <property type="match status" value="1"/>
</dbReference>
<dbReference type="OrthoDB" id="9802771at2"/>
<keyword evidence="1" id="KW-0285">Flavoprotein</keyword>
<dbReference type="PROSITE" id="PS51318">
    <property type="entry name" value="TAT"/>
    <property type="match status" value="1"/>
</dbReference>
<reference evidence="6 7" key="1">
    <citation type="submission" date="2015-07" db="EMBL/GenBank/DDBJ databases">
        <title>Whole genome sequencing of Bosea vaviloviae isolated from cave pool.</title>
        <authorList>
            <person name="Tan N.E.H."/>
            <person name="Lee Y.P."/>
            <person name="Gan H.M."/>
            <person name="Barton H."/>
            <person name="Savka M.A."/>
        </authorList>
    </citation>
    <scope>NUCLEOTIDE SEQUENCE [LARGE SCALE GENOMIC DNA]</scope>
    <source>
        <strain evidence="6 7">SD260</strain>
    </source>
</reference>
<dbReference type="GO" id="GO:0016491">
    <property type="term" value="F:oxidoreductase activity"/>
    <property type="evidence" value="ECO:0007669"/>
    <property type="project" value="InterPro"/>
</dbReference>